<dbReference type="EMBL" id="QQBG01000026">
    <property type="protein sequence ID" value="RDB31204.1"/>
    <property type="molecule type" value="Genomic_DNA"/>
</dbReference>
<reference evidence="1 2" key="1">
    <citation type="submission" date="2018-07" db="EMBL/GenBank/DDBJ databases">
        <title>Comparative genomics of the Candidatus Parilichlamydiaceae reveals evidence of convergent evolution and genome reduction in the phylum Chlamydiae.</title>
        <authorList>
            <person name="Taylor-Brown A."/>
            <person name="Polkinghorne A."/>
        </authorList>
    </citation>
    <scope>NUCLEOTIDE SEQUENCE [LARGE SCALE GENOMIC DNA]</scope>
    <source>
        <strain evidence="1 2">Hat2</strain>
    </source>
</reference>
<keyword evidence="2" id="KW-1185">Reference proteome</keyword>
<evidence type="ECO:0000313" key="2">
    <source>
        <dbReference type="Proteomes" id="UP000253816"/>
    </source>
</evidence>
<evidence type="ECO:0000313" key="1">
    <source>
        <dbReference type="EMBL" id="RDB31204.1"/>
    </source>
</evidence>
<gene>
    <name evidence="1" type="ORF">HAT2_00684</name>
</gene>
<sequence>MTAFVEVLGKVLYPSGEVLEEVLQILVEGIVMEKVLLMLCCRFVLQEVIVVNVLLVRGTYPGWPEGVA</sequence>
<proteinExistence type="predicted"/>
<accession>A0A369KHG6</accession>
<organism evidence="1 2">
    <name type="scientific">Candidatus Similichlamydia laticola</name>
    <dbReference type="NCBI Taxonomy" id="2170265"/>
    <lineage>
        <taxon>Bacteria</taxon>
        <taxon>Pseudomonadati</taxon>
        <taxon>Chlamydiota</taxon>
        <taxon>Chlamydiia</taxon>
        <taxon>Parachlamydiales</taxon>
        <taxon>Candidatus Parilichlamydiaceae</taxon>
        <taxon>Candidatus Similichlamydia</taxon>
    </lineage>
</organism>
<dbReference type="RefSeq" id="WP_114544599.1">
    <property type="nucleotide sequence ID" value="NZ_QQBG01000026.1"/>
</dbReference>
<dbReference type="Proteomes" id="UP000253816">
    <property type="component" value="Unassembled WGS sequence"/>
</dbReference>
<comment type="caution">
    <text evidence="1">The sequence shown here is derived from an EMBL/GenBank/DDBJ whole genome shotgun (WGS) entry which is preliminary data.</text>
</comment>
<dbReference type="AlphaFoldDB" id="A0A369KHG6"/>
<name>A0A369KHG6_9BACT</name>
<protein>
    <submittedName>
        <fullName evidence="1">Uncharacterized protein</fullName>
    </submittedName>
</protein>